<evidence type="ECO:0000313" key="2">
    <source>
        <dbReference type="EMBL" id="PNV74310.1"/>
    </source>
</evidence>
<keyword evidence="1" id="KW-0812">Transmembrane</keyword>
<evidence type="ECO:0008006" key="4">
    <source>
        <dbReference type="Google" id="ProtNLM"/>
    </source>
</evidence>
<dbReference type="Proteomes" id="UP000094669">
    <property type="component" value="Unassembled WGS sequence"/>
</dbReference>
<feature type="transmembrane region" description="Helical" evidence="1">
    <location>
        <begin position="190"/>
        <end position="211"/>
    </location>
</feature>
<sequence length="303" mass="35223">MALFAFILLVTSTIYFYLRSKESRLGKIFSLLSLSLTVWSFFLFICDYKSEYWSQTLAIQLITLGPIFIPILLTYIITNYTFLKKILSPPGSMLVAHGLIILRLLYATFEGTLSPFILEGEKVVYKGNVNYYFFCAYLVGTIFWSLLVIRKNIKKGNYFVRLHSLYMATGIIFGFVIAIVLSIVLPNLGISLNSISVFGLLIFLWTTWIPLDHNRLFTEDELLDFRQDIRNPRLSNVIIYLNRYLLNVIDPVAYKEICTEFEKKRQEELCDLQVDLLTEFKAMKDTKATLRGYANKMLNLFFR</sequence>
<keyword evidence="3" id="KW-1185">Reference proteome</keyword>
<protein>
    <recommendedName>
        <fullName evidence="4">Histidine kinase N-terminal 7TM region domain-containing protein</fullName>
    </recommendedName>
</protein>
<feature type="transmembrane region" description="Helical" evidence="1">
    <location>
        <begin position="57"/>
        <end position="78"/>
    </location>
</feature>
<feature type="transmembrane region" description="Helical" evidence="1">
    <location>
        <begin position="90"/>
        <end position="109"/>
    </location>
</feature>
<keyword evidence="1" id="KW-1133">Transmembrane helix</keyword>
<accession>A0ABX4YGL2</accession>
<feature type="transmembrane region" description="Helical" evidence="1">
    <location>
        <begin position="129"/>
        <end position="149"/>
    </location>
</feature>
<dbReference type="EMBL" id="MCRM02000015">
    <property type="protein sequence ID" value="PNV74310.1"/>
    <property type="molecule type" value="Genomic_DNA"/>
</dbReference>
<gene>
    <name evidence="2" type="ORF">BES34_014080</name>
</gene>
<evidence type="ECO:0000313" key="3">
    <source>
        <dbReference type="Proteomes" id="UP000094669"/>
    </source>
</evidence>
<organism evidence="2 3">
    <name type="scientific">Leptospira inadai serovar Lyme</name>
    <dbReference type="NCBI Taxonomy" id="293084"/>
    <lineage>
        <taxon>Bacteria</taxon>
        <taxon>Pseudomonadati</taxon>
        <taxon>Spirochaetota</taxon>
        <taxon>Spirochaetia</taxon>
        <taxon>Leptospirales</taxon>
        <taxon>Leptospiraceae</taxon>
        <taxon>Leptospira</taxon>
    </lineage>
</organism>
<comment type="caution">
    <text evidence="2">The sequence shown here is derived from an EMBL/GenBank/DDBJ whole genome shotgun (WGS) entry which is preliminary data.</text>
</comment>
<reference evidence="2" key="1">
    <citation type="submission" date="2018-01" db="EMBL/GenBank/DDBJ databases">
        <title>Genomic characterization of Leptospira inadai serogroup Lyme isolated from captured rat in Brazil and comparative analysis with human reference strain.</title>
        <authorList>
            <person name="Moreno L.Z."/>
            <person name="Loureiro A.P."/>
            <person name="Miraglia F."/>
            <person name="Kremer F.S."/>
            <person name="Eslabao M.R."/>
            <person name="Dellagostin O.A."/>
            <person name="Lilenbaum W."/>
            <person name="Moreno A.M."/>
        </authorList>
    </citation>
    <scope>NUCLEOTIDE SEQUENCE [LARGE SCALE GENOMIC DNA]</scope>
    <source>
        <strain evidence="2">M34/99</strain>
    </source>
</reference>
<proteinExistence type="predicted"/>
<evidence type="ECO:0000256" key="1">
    <source>
        <dbReference type="SAM" id="Phobius"/>
    </source>
</evidence>
<feature type="transmembrane region" description="Helical" evidence="1">
    <location>
        <begin position="28"/>
        <end position="45"/>
    </location>
</feature>
<name>A0ABX4YGL2_9LEPT</name>
<feature type="transmembrane region" description="Helical" evidence="1">
    <location>
        <begin position="165"/>
        <end position="184"/>
    </location>
</feature>
<dbReference type="RefSeq" id="WP_010420061.1">
    <property type="nucleotide sequence ID" value="NZ_MCRM02000015.1"/>
</dbReference>
<keyword evidence="1" id="KW-0472">Membrane</keyword>